<evidence type="ECO:0000256" key="1">
    <source>
        <dbReference type="SAM" id="MobiDB-lite"/>
    </source>
</evidence>
<proteinExistence type="predicted"/>
<dbReference type="EMBL" id="CP039897">
    <property type="protein sequence ID" value="QCL78686.1"/>
    <property type="molecule type" value="Genomic_DNA"/>
</dbReference>
<accession>A0AAE6B959</accession>
<protein>
    <submittedName>
        <fullName evidence="2">Uncharacterized protein</fullName>
    </submittedName>
</protein>
<feature type="region of interest" description="Disordered" evidence="1">
    <location>
        <begin position="45"/>
        <end position="84"/>
    </location>
</feature>
<evidence type="ECO:0000313" key="2">
    <source>
        <dbReference type="EMBL" id="QCL78686.1"/>
    </source>
</evidence>
<evidence type="ECO:0000313" key="3">
    <source>
        <dbReference type="Proteomes" id="UP000298579"/>
    </source>
</evidence>
<reference evidence="2 3" key="1">
    <citation type="submission" date="2019-04" db="EMBL/GenBank/DDBJ databases">
        <title>Complete genome sequence of Agrobacterium tumefaciens CFBP5877.</title>
        <authorList>
            <person name="Huang Y.-Y."/>
            <person name="Chiang H.-Y."/>
            <person name="Chou L."/>
            <person name="Lai E.-M."/>
            <person name="Kuo C.-H."/>
        </authorList>
    </citation>
    <scope>NUCLEOTIDE SEQUENCE [LARGE SCALE GENOMIC DNA]</scope>
    <source>
        <strain evidence="2 3">CFBP5877</strain>
    </source>
</reference>
<dbReference type="AlphaFoldDB" id="A0AAE6B959"/>
<name>A0AAE6B959_AGRTU</name>
<organism evidence="2 3">
    <name type="scientific">Agrobacterium tumefaciens</name>
    <dbReference type="NCBI Taxonomy" id="358"/>
    <lineage>
        <taxon>Bacteria</taxon>
        <taxon>Pseudomonadati</taxon>
        <taxon>Pseudomonadota</taxon>
        <taxon>Alphaproteobacteria</taxon>
        <taxon>Hyphomicrobiales</taxon>
        <taxon>Rhizobiaceae</taxon>
        <taxon>Rhizobium/Agrobacterium group</taxon>
        <taxon>Agrobacterium</taxon>
        <taxon>Agrobacterium tumefaciens complex</taxon>
    </lineage>
</organism>
<sequence length="84" mass="9318">MIMFIGWWQETGLALLKCALHSPAVSALRPPRTSPRRTRKGFLLHHLGGLPDGRPRHNVQPPSGPMDHHAKNGAPALACLQRMR</sequence>
<gene>
    <name evidence="2" type="ORF">CFBP5877_06065</name>
</gene>
<dbReference type="Proteomes" id="UP000298579">
    <property type="component" value="Chromosome circular"/>
</dbReference>